<dbReference type="Proteomes" id="UP000595095">
    <property type="component" value="Chromosome"/>
</dbReference>
<protein>
    <submittedName>
        <fullName evidence="2">Uncharacterized protein</fullName>
    </submittedName>
</protein>
<gene>
    <name evidence="2" type="ORF">IT774_06565</name>
</gene>
<organism evidence="2 3">
    <name type="scientific">Salinimonas marina</name>
    <dbReference type="NCBI Taxonomy" id="2785918"/>
    <lineage>
        <taxon>Bacteria</taxon>
        <taxon>Pseudomonadati</taxon>
        <taxon>Pseudomonadota</taxon>
        <taxon>Gammaproteobacteria</taxon>
        <taxon>Alteromonadales</taxon>
        <taxon>Alteromonadaceae</taxon>
        <taxon>Alteromonas/Salinimonas group</taxon>
        <taxon>Salinimonas</taxon>
    </lineage>
</organism>
<dbReference type="EMBL" id="CP064795">
    <property type="protein sequence ID" value="QPG06791.1"/>
    <property type="molecule type" value="Genomic_DNA"/>
</dbReference>
<evidence type="ECO:0000313" key="2">
    <source>
        <dbReference type="EMBL" id="QPG06791.1"/>
    </source>
</evidence>
<keyword evidence="1" id="KW-0812">Transmembrane</keyword>
<feature type="transmembrane region" description="Helical" evidence="1">
    <location>
        <begin position="20"/>
        <end position="41"/>
    </location>
</feature>
<keyword evidence="1" id="KW-1133">Transmembrane helix</keyword>
<sequence>MFYGEPGQYVNSNARPSAVTYILVDTALSFAADTIIIPYTATQQARKGNIKVN</sequence>
<accession>A0A7S9DZH0</accession>
<name>A0A7S9DZH0_9ALTE</name>
<dbReference type="KEGG" id="smaa:IT774_06565"/>
<evidence type="ECO:0000256" key="1">
    <source>
        <dbReference type="SAM" id="Phobius"/>
    </source>
</evidence>
<proteinExistence type="predicted"/>
<evidence type="ECO:0000313" key="3">
    <source>
        <dbReference type="Proteomes" id="UP000595095"/>
    </source>
</evidence>
<reference evidence="2 3" key="1">
    <citation type="submission" date="2020-11" db="EMBL/GenBank/DDBJ databases">
        <title>Complete genome sequence for Salinimonas sp. strain G2-b.</title>
        <authorList>
            <person name="Park S.-J."/>
        </authorList>
    </citation>
    <scope>NUCLEOTIDE SEQUENCE [LARGE SCALE GENOMIC DNA]</scope>
    <source>
        <strain evidence="2 3">G2-b</strain>
    </source>
</reference>
<keyword evidence="1" id="KW-0472">Membrane</keyword>
<keyword evidence="3" id="KW-1185">Reference proteome</keyword>
<dbReference type="AlphaFoldDB" id="A0A7S9DZH0"/>